<protein>
    <recommendedName>
        <fullName evidence="1">Protein kinase domain-containing protein</fullName>
    </recommendedName>
</protein>
<dbReference type="PROSITE" id="PS00108">
    <property type="entry name" value="PROTEIN_KINASE_ST"/>
    <property type="match status" value="1"/>
</dbReference>
<dbReference type="GO" id="GO:0005524">
    <property type="term" value="F:ATP binding"/>
    <property type="evidence" value="ECO:0007669"/>
    <property type="project" value="InterPro"/>
</dbReference>
<organism evidence="2 3">
    <name type="scientific">Flavobacterium araucananum</name>
    <dbReference type="NCBI Taxonomy" id="946678"/>
    <lineage>
        <taxon>Bacteria</taxon>
        <taxon>Pseudomonadati</taxon>
        <taxon>Bacteroidota</taxon>
        <taxon>Flavobacteriia</taxon>
        <taxon>Flavobacteriales</taxon>
        <taxon>Flavobacteriaceae</taxon>
        <taxon>Flavobacterium</taxon>
    </lineage>
</organism>
<dbReference type="PROSITE" id="PS50011">
    <property type="entry name" value="PROTEIN_KINASE_DOM"/>
    <property type="match status" value="1"/>
</dbReference>
<dbReference type="Gene3D" id="1.10.510.10">
    <property type="entry name" value="Transferase(Phosphotransferase) domain 1"/>
    <property type="match status" value="1"/>
</dbReference>
<sequence>MTNPFQHIPEDQLSAVHSLKGKILQTGWTVIEKAKSKAGSTGGNFSVCYLVEKDGQIGFLKAINILSFLNSKIDLLASMTEMLNTYNFEKEILSRCKNKNLSKVSKLLEASFENFEGFLVPNVYYMIFEKADSDVRNHLNFSSLIDNAWKLKSLHNVATGIKQLHTINISHQDVKPSNVFIFEDGISKVGDLGRALSDTIIAPHSELNFSGDTRYAPPEVFHGYVIPEWKDKVFAIDCYLLGSMASFYFTGQNMTALLSQKINSSINILSLNFENALTYWIAAFDEVLEVIKDHTQDIDGQDKLIEAIKMLCYPDPNKRGHFKNIKQIGNNFQMERFVELFNLLAKKAEYKITK</sequence>
<dbReference type="InterPro" id="IPR008271">
    <property type="entry name" value="Ser/Thr_kinase_AS"/>
</dbReference>
<dbReference type="SMART" id="SM00220">
    <property type="entry name" value="S_TKc"/>
    <property type="match status" value="1"/>
</dbReference>
<dbReference type="SUPFAM" id="SSF56112">
    <property type="entry name" value="Protein kinase-like (PK-like)"/>
    <property type="match status" value="1"/>
</dbReference>
<dbReference type="PANTHER" id="PTHR24362">
    <property type="entry name" value="SERINE/THREONINE-PROTEIN KINASE NEK"/>
    <property type="match status" value="1"/>
</dbReference>
<accession>A0A227P8X1</accession>
<dbReference type="PANTHER" id="PTHR24362:SF309">
    <property type="entry name" value="PROTEIN KINASE DOMAIN-CONTAINING PROTEIN"/>
    <property type="match status" value="1"/>
</dbReference>
<dbReference type="InterPro" id="IPR011009">
    <property type="entry name" value="Kinase-like_dom_sf"/>
</dbReference>
<dbReference type="AlphaFoldDB" id="A0A227P8X1"/>
<dbReference type="GO" id="GO:0004672">
    <property type="term" value="F:protein kinase activity"/>
    <property type="evidence" value="ECO:0007669"/>
    <property type="project" value="InterPro"/>
</dbReference>
<dbReference type="InterPro" id="IPR000719">
    <property type="entry name" value="Prot_kinase_dom"/>
</dbReference>
<feature type="domain" description="Protein kinase" evidence="1">
    <location>
        <begin position="34"/>
        <end position="338"/>
    </location>
</feature>
<name>A0A227P8X1_9FLAO</name>
<evidence type="ECO:0000313" key="2">
    <source>
        <dbReference type="EMBL" id="OXG06182.1"/>
    </source>
</evidence>
<dbReference type="OrthoDB" id="9813021at2"/>
<proteinExistence type="predicted"/>
<gene>
    <name evidence="2" type="ORF">B0A64_11640</name>
</gene>
<reference evidence="2 3" key="1">
    <citation type="submission" date="2016-11" db="EMBL/GenBank/DDBJ databases">
        <title>Whole genomes of Flavobacteriaceae.</title>
        <authorList>
            <person name="Stine C."/>
            <person name="Li C."/>
            <person name="Tadesse D."/>
        </authorList>
    </citation>
    <scope>NUCLEOTIDE SEQUENCE [LARGE SCALE GENOMIC DNA]</scope>
    <source>
        <strain evidence="2 3">DSM 24704</strain>
    </source>
</reference>
<keyword evidence="3" id="KW-1185">Reference proteome</keyword>
<dbReference type="RefSeq" id="WP_089479694.1">
    <property type="nucleotide sequence ID" value="NZ_MUGS01000017.1"/>
</dbReference>
<dbReference type="Pfam" id="PF00069">
    <property type="entry name" value="Pkinase"/>
    <property type="match status" value="1"/>
</dbReference>
<dbReference type="EMBL" id="MUGS01000017">
    <property type="protein sequence ID" value="OXG06182.1"/>
    <property type="molecule type" value="Genomic_DNA"/>
</dbReference>
<evidence type="ECO:0000259" key="1">
    <source>
        <dbReference type="PROSITE" id="PS50011"/>
    </source>
</evidence>
<evidence type="ECO:0000313" key="3">
    <source>
        <dbReference type="Proteomes" id="UP000214684"/>
    </source>
</evidence>
<dbReference type="Proteomes" id="UP000214684">
    <property type="component" value="Unassembled WGS sequence"/>
</dbReference>
<comment type="caution">
    <text evidence="2">The sequence shown here is derived from an EMBL/GenBank/DDBJ whole genome shotgun (WGS) entry which is preliminary data.</text>
</comment>